<dbReference type="RefSeq" id="XP_001229396.1">
    <property type="nucleotide sequence ID" value="XM_001229395.1"/>
</dbReference>
<accession>Q2HA74</accession>
<dbReference type="OMA" id="MWSRYIR"/>
<dbReference type="Gene3D" id="3.20.20.80">
    <property type="entry name" value="Glycosidases"/>
    <property type="match status" value="1"/>
</dbReference>
<keyword evidence="8" id="KW-1185">Reference proteome</keyword>
<sequence length="485" mass="51032">MRLTEALLTAAATVAISSAGAGADPNTIAPRQANTITVDLTKTYQRMDGFGFSLAFQRANLITNMSDKAKQRELLDLLFNRTTGAGFSILRNGIGSTPNSNSDFMNTIAPTNPGGPTAEPKYQWDGKDSGQLWVSQQAVSLYGVKTIYANAWSAPGYMKTNGHDTNGGTLCGVPGAGCSSGDWRQAYANYLVAYIKFYAAAGVNVTRLGFLNEPDFSASYASMQSNGNQAADFIKILHPTLEAAGLGQQVGITCCDSMGWGNQNQMVSQIRAAGAEGMLAAVTSHTYQGGGGAMSTRAPVWMSEQCDLNGQWTTAWYANGGAGEGLTWANNVYNAVVNTNVSAFLYWEGVQWPNPNTNEKLIRVDNTTNTYEPSRRLWALANWSRYVRPGAVRVAASGGGNGVRTAAFQNEDGTIAVVAISSGGSTSNVNVKISGGARAAAVQAFVSDNTRNCASVPATLADDGSISGAVAARSITTFFILPAST</sequence>
<dbReference type="PANTHER" id="PTHR11069">
    <property type="entry name" value="GLUCOSYLCERAMIDASE"/>
    <property type="match status" value="1"/>
</dbReference>
<evidence type="ECO:0000256" key="3">
    <source>
        <dbReference type="ARBA" id="ARBA00022801"/>
    </source>
</evidence>
<feature type="signal peptide" evidence="4">
    <location>
        <begin position="1"/>
        <end position="23"/>
    </location>
</feature>
<gene>
    <name evidence="7" type="ORF">CHGG_02880</name>
</gene>
<dbReference type="GO" id="GO:0006680">
    <property type="term" value="P:glucosylceramide catabolic process"/>
    <property type="evidence" value="ECO:0007669"/>
    <property type="project" value="TreeGrafter"/>
</dbReference>
<evidence type="ECO:0008006" key="9">
    <source>
        <dbReference type="Google" id="ProtNLM"/>
    </source>
</evidence>
<name>Q2HA74_CHAGB</name>
<keyword evidence="3" id="KW-0378">Hydrolase</keyword>
<dbReference type="Gene3D" id="2.60.40.1180">
    <property type="entry name" value="Golgi alpha-mannosidase II"/>
    <property type="match status" value="1"/>
</dbReference>
<dbReference type="EMBL" id="CH408030">
    <property type="protein sequence ID" value="EAQ90945.1"/>
    <property type="molecule type" value="Genomic_DNA"/>
</dbReference>
<dbReference type="GeneID" id="4389217"/>
<dbReference type="SUPFAM" id="SSF51445">
    <property type="entry name" value="(Trans)glycosidases"/>
    <property type="match status" value="1"/>
</dbReference>
<dbReference type="OrthoDB" id="2012278at2759"/>
<dbReference type="InParanoid" id="Q2HA74"/>
<dbReference type="GO" id="GO:0016020">
    <property type="term" value="C:membrane"/>
    <property type="evidence" value="ECO:0007669"/>
    <property type="project" value="GOC"/>
</dbReference>
<dbReference type="InterPro" id="IPR039514">
    <property type="entry name" value="6GAL-like"/>
</dbReference>
<feature type="domain" description="Endo-beta-1,6-galactanase-like" evidence="5">
    <location>
        <begin position="35"/>
        <end position="258"/>
    </location>
</feature>
<dbReference type="InterPro" id="IPR017853">
    <property type="entry name" value="GH"/>
</dbReference>
<proteinExistence type="inferred from homology"/>
<dbReference type="eggNOG" id="KOG2566">
    <property type="taxonomic scope" value="Eukaryota"/>
</dbReference>
<evidence type="ECO:0000256" key="2">
    <source>
        <dbReference type="ARBA" id="ARBA00022729"/>
    </source>
</evidence>
<dbReference type="InterPro" id="IPR013780">
    <property type="entry name" value="Glyco_hydro_b"/>
</dbReference>
<evidence type="ECO:0000259" key="5">
    <source>
        <dbReference type="Pfam" id="PF14587"/>
    </source>
</evidence>
<organism evidence="7 8">
    <name type="scientific">Chaetomium globosum (strain ATCC 6205 / CBS 148.51 / DSM 1962 / NBRC 6347 / NRRL 1970)</name>
    <name type="common">Soil fungus</name>
    <dbReference type="NCBI Taxonomy" id="306901"/>
    <lineage>
        <taxon>Eukaryota</taxon>
        <taxon>Fungi</taxon>
        <taxon>Dikarya</taxon>
        <taxon>Ascomycota</taxon>
        <taxon>Pezizomycotina</taxon>
        <taxon>Sordariomycetes</taxon>
        <taxon>Sordariomycetidae</taxon>
        <taxon>Sordariales</taxon>
        <taxon>Chaetomiaceae</taxon>
        <taxon>Chaetomium</taxon>
    </lineage>
</organism>
<keyword evidence="2 4" id="KW-0732">Signal</keyword>
<dbReference type="GO" id="GO:0004348">
    <property type="term" value="F:glucosylceramidase activity"/>
    <property type="evidence" value="ECO:0007669"/>
    <property type="project" value="InterPro"/>
</dbReference>
<comment type="similarity">
    <text evidence="1">Belongs to the glycosyl hydrolase 30 family.</text>
</comment>
<dbReference type="InterPro" id="IPR001139">
    <property type="entry name" value="Glyco_hydro_30"/>
</dbReference>
<evidence type="ECO:0000256" key="4">
    <source>
        <dbReference type="SAM" id="SignalP"/>
    </source>
</evidence>
<evidence type="ECO:0000259" key="6">
    <source>
        <dbReference type="Pfam" id="PF17189"/>
    </source>
</evidence>
<evidence type="ECO:0000256" key="1">
    <source>
        <dbReference type="ARBA" id="ARBA00005382"/>
    </source>
</evidence>
<protein>
    <recommendedName>
        <fullName evidence="9">Glycosyl hydrolase family 30 beta sandwich domain-containing protein</fullName>
    </recommendedName>
</protein>
<feature type="chain" id="PRO_5004209370" description="Glycosyl hydrolase family 30 beta sandwich domain-containing protein" evidence="4">
    <location>
        <begin position="24"/>
        <end position="485"/>
    </location>
</feature>
<dbReference type="STRING" id="306901.Q2HA74"/>
<dbReference type="PANTHER" id="PTHR11069:SF23">
    <property type="entry name" value="LYSOSOMAL ACID GLUCOSYLCERAMIDASE"/>
    <property type="match status" value="1"/>
</dbReference>
<evidence type="ECO:0000313" key="7">
    <source>
        <dbReference type="EMBL" id="EAQ90945.1"/>
    </source>
</evidence>
<dbReference type="SUPFAM" id="SSF51011">
    <property type="entry name" value="Glycosyl hydrolase domain"/>
    <property type="match status" value="1"/>
</dbReference>
<dbReference type="AlphaFoldDB" id="Q2HA74"/>
<feature type="domain" description="Glycosyl hydrolase family 30 beta sandwich" evidence="6">
    <location>
        <begin position="390"/>
        <end position="478"/>
    </location>
</feature>
<dbReference type="Pfam" id="PF17189">
    <property type="entry name" value="Glyco_hydro_30C"/>
    <property type="match status" value="1"/>
</dbReference>
<evidence type="ECO:0000313" key="8">
    <source>
        <dbReference type="Proteomes" id="UP000001056"/>
    </source>
</evidence>
<dbReference type="Proteomes" id="UP000001056">
    <property type="component" value="Unassembled WGS sequence"/>
</dbReference>
<dbReference type="Pfam" id="PF14587">
    <property type="entry name" value="Glyco_hydr_30_2"/>
    <property type="match status" value="1"/>
</dbReference>
<reference evidence="8" key="1">
    <citation type="journal article" date="2015" name="Genome Announc.">
        <title>Draft genome sequence of the cellulolytic fungus Chaetomium globosum.</title>
        <authorList>
            <person name="Cuomo C.A."/>
            <person name="Untereiner W.A."/>
            <person name="Ma L.-J."/>
            <person name="Grabherr M."/>
            <person name="Birren B.W."/>
        </authorList>
    </citation>
    <scope>NUCLEOTIDE SEQUENCE [LARGE SCALE GENOMIC DNA]</scope>
    <source>
        <strain evidence="8">ATCC 6205 / CBS 148.51 / DSM 1962 / NBRC 6347 / NRRL 1970</strain>
    </source>
</reference>
<dbReference type="VEuPathDB" id="FungiDB:CHGG_02880"/>
<dbReference type="InterPro" id="IPR033452">
    <property type="entry name" value="GH30_C"/>
</dbReference>
<dbReference type="HOGENOM" id="CLU_031530_1_0_1"/>